<evidence type="ECO:0000313" key="7">
    <source>
        <dbReference type="EMBL" id="ETW39402.1"/>
    </source>
</evidence>
<dbReference type="Proteomes" id="UP000019114">
    <property type="component" value="Unassembled WGS sequence"/>
</dbReference>
<evidence type="ECO:0008006" key="9">
    <source>
        <dbReference type="Google" id="ProtNLM"/>
    </source>
</evidence>
<evidence type="ECO:0000259" key="2">
    <source>
        <dbReference type="Pfam" id="PF03011"/>
    </source>
</evidence>
<feature type="region of interest" description="Disordered" evidence="1">
    <location>
        <begin position="1789"/>
        <end position="1813"/>
    </location>
</feature>
<feature type="compositionally biased region" description="Pro residues" evidence="1">
    <location>
        <begin position="1623"/>
        <end position="1652"/>
    </location>
</feature>
<dbReference type="GO" id="GO:0016020">
    <property type="term" value="C:membrane"/>
    <property type="evidence" value="ECO:0007669"/>
    <property type="project" value="InterPro"/>
</dbReference>
<dbReference type="FunFam" id="1.10.1900.40:FF:000002">
    <property type="entry name" value="Erythrocyte membrane protein 1, PfEMP1"/>
    <property type="match status" value="1"/>
</dbReference>
<dbReference type="InterPro" id="IPR029211">
    <property type="entry name" value="PfEMP1_ATS"/>
</dbReference>
<feature type="compositionally biased region" description="Acidic residues" evidence="1">
    <location>
        <begin position="1606"/>
        <end position="1620"/>
    </location>
</feature>
<dbReference type="Pfam" id="PF03011">
    <property type="entry name" value="PFEMP"/>
    <property type="match status" value="2"/>
</dbReference>
<feature type="domain" description="Duffy-binding-like" evidence="2">
    <location>
        <begin position="523"/>
        <end position="678"/>
    </location>
</feature>
<feature type="region of interest" description="Disordered" evidence="1">
    <location>
        <begin position="305"/>
        <end position="329"/>
    </location>
</feature>
<dbReference type="OrthoDB" id="10521891at2759"/>
<dbReference type="Pfam" id="PF05424">
    <property type="entry name" value="Duffy_binding"/>
    <property type="match status" value="2"/>
</dbReference>
<dbReference type="Pfam" id="PF22672">
    <property type="entry name" value="DBL_C"/>
    <property type="match status" value="2"/>
</dbReference>
<dbReference type="FunFam" id="1.20.58.830:FF:000001">
    <property type="entry name" value="Erythrocyte membrane protein 1, PfEMP1"/>
    <property type="match status" value="1"/>
</dbReference>
<feature type="region of interest" description="Disordered" evidence="1">
    <location>
        <begin position="670"/>
        <end position="755"/>
    </location>
</feature>
<dbReference type="Gene3D" id="1.20.1310.20">
    <property type="entry name" value="Duffy-antigen binding domain"/>
    <property type="match status" value="2"/>
</dbReference>
<feature type="domain" description="Cysteine-rich interdomain region 1 gamma" evidence="5">
    <location>
        <begin position="1313"/>
        <end position="1362"/>
    </location>
</feature>
<dbReference type="InterPro" id="IPR041480">
    <property type="entry name" value="CIDR1_gamma"/>
</dbReference>
<feature type="domain" description="Plasmodium falciparum erythrocyte membrane protein 1 acidic terminal segment" evidence="4">
    <location>
        <begin position="1669"/>
        <end position="2168"/>
    </location>
</feature>
<dbReference type="FunFam" id="1.10.1900.40:FF:000001">
    <property type="entry name" value="Erythrocyte membrane protein 1"/>
    <property type="match status" value="1"/>
</dbReference>
<feature type="domain" description="Duffy-antigen binding" evidence="3">
    <location>
        <begin position="817"/>
        <end position="1044"/>
    </location>
</feature>
<protein>
    <recommendedName>
        <fullName evidence="9">Erythrocyte membrane protein 1</fullName>
    </recommendedName>
</protein>
<feature type="region of interest" description="Disordered" evidence="1">
    <location>
        <begin position="1956"/>
        <end position="1975"/>
    </location>
</feature>
<dbReference type="FunFam" id="1.20.58.1930:FF:000001">
    <property type="entry name" value="Erythrocyte membrane protein 1, PfEMP1"/>
    <property type="match status" value="1"/>
</dbReference>
<feature type="region of interest" description="Disordered" evidence="1">
    <location>
        <begin position="1892"/>
        <end position="1923"/>
    </location>
</feature>
<feature type="region of interest" description="Disordered" evidence="1">
    <location>
        <begin position="1549"/>
        <end position="1656"/>
    </location>
</feature>
<dbReference type="Pfam" id="PF18562">
    <property type="entry name" value="CIDR1_gamma"/>
    <property type="match status" value="1"/>
</dbReference>
<dbReference type="Gene3D" id="1.10.1900.40">
    <property type="entry name" value="Acidic terminal segments, variant surface antigen of PfEMP1"/>
    <property type="match status" value="2"/>
</dbReference>
<organism evidence="7 8">
    <name type="scientific">Plasmodium falciparum NF135/5.C10</name>
    <dbReference type="NCBI Taxonomy" id="1036726"/>
    <lineage>
        <taxon>Eukaryota</taxon>
        <taxon>Sar</taxon>
        <taxon>Alveolata</taxon>
        <taxon>Apicomplexa</taxon>
        <taxon>Aconoidasida</taxon>
        <taxon>Haemosporida</taxon>
        <taxon>Plasmodiidae</taxon>
        <taxon>Plasmodium</taxon>
        <taxon>Plasmodium (Laverania)</taxon>
    </lineage>
</organism>
<reference evidence="7 8" key="2">
    <citation type="submission" date="2013-02" db="EMBL/GenBank/DDBJ databases">
        <title>The Genome Sequence of Plasmodium falciparum NF135/5.C10.</title>
        <authorList>
            <consortium name="The Broad Institute Genome Sequencing Platform"/>
            <consortium name="The Broad Institute Genome Sequencing Center for Infectious Disease"/>
            <person name="Neafsey D."/>
            <person name="Cheeseman I."/>
            <person name="Volkman S."/>
            <person name="Adams J."/>
            <person name="Walker B."/>
            <person name="Young S.K."/>
            <person name="Zeng Q."/>
            <person name="Gargeya S."/>
            <person name="Fitzgerald M."/>
            <person name="Haas B."/>
            <person name="Abouelleil A."/>
            <person name="Alvarado L."/>
            <person name="Arachchi H.M."/>
            <person name="Berlin A.M."/>
            <person name="Chapman S.B."/>
            <person name="Dewar J."/>
            <person name="Goldberg J."/>
            <person name="Griggs A."/>
            <person name="Gujja S."/>
            <person name="Hansen M."/>
            <person name="Howarth C."/>
            <person name="Imamovic A."/>
            <person name="Larimer J."/>
            <person name="McCowan C."/>
            <person name="Murphy C."/>
            <person name="Neiman D."/>
            <person name="Pearson M."/>
            <person name="Priest M."/>
            <person name="Roberts A."/>
            <person name="Saif S."/>
            <person name="Shea T."/>
            <person name="Sisk P."/>
            <person name="Sykes S."/>
            <person name="Wortman J."/>
            <person name="Nusbaum C."/>
            <person name="Birren B."/>
        </authorList>
    </citation>
    <scope>NUCLEOTIDE SEQUENCE [LARGE SCALE GENOMIC DNA]</scope>
    <source>
        <strain evidence="7 8">NF135/5.C10</strain>
    </source>
</reference>
<dbReference type="Gene3D" id="1.20.58.1930">
    <property type="match status" value="1"/>
</dbReference>
<feature type="region of interest" description="Disordered" evidence="1">
    <location>
        <begin position="2012"/>
        <end position="2074"/>
    </location>
</feature>
<feature type="compositionally biased region" description="Acidic residues" evidence="1">
    <location>
        <begin position="703"/>
        <end position="723"/>
    </location>
</feature>
<dbReference type="InterPro" id="IPR044932">
    <property type="entry name" value="PfEMP1_ATS_sf"/>
</dbReference>
<evidence type="ECO:0000259" key="3">
    <source>
        <dbReference type="Pfam" id="PF05424"/>
    </source>
</evidence>
<dbReference type="Pfam" id="PF15445">
    <property type="entry name" value="ATS"/>
    <property type="match status" value="1"/>
</dbReference>
<reference evidence="7 8" key="1">
    <citation type="submission" date="2013-02" db="EMBL/GenBank/DDBJ databases">
        <title>The Genome Annotation of Plasmodium falciparum NF135/5.C10.</title>
        <authorList>
            <consortium name="The Broad Institute Genome Sequencing Platform"/>
            <consortium name="The Broad Institute Genome Sequencing Center for Infectious Disease"/>
            <person name="Neafsey D."/>
            <person name="Hoffman S."/>
            <person name="Volkman S."/>
            <person name="Rosenthal P."/>
            <person name="Walker B."/>
            <person name="Young S.K."/>
            <person name="Zeng Q."/>
            <person name="Gargeya S."/>
            <person name="Fitzgerald M."/>
            <person name="Haas B."/>
            <person name="Abouelleil A."/>
            <person name="Allen A.W."/>
            <person name="Alvarado L."/>
            <person name="Arachchi H.M."/>
            <person name="Berlin A.M."/>
            <person name="Chapman S.B."/>
            <person name="Gainer-Dewar J."/>
            <person name="Goldberg J."/>
            <person name="Griggs A."/>
            <person name="Gujja S."/>
            <person name="Hansen M."/>
            <person name="Howarth C."/>
            <person name="Imamovic A."/>
            <person name="Ireland A."/>
            <person name="Larimer J."/>
            <person name="McCowan C."/>
            <person name="Murphy C."/>
            <person name="Pearson M."/>
            <person name="Poon T.W."/>
            <person name="Priest M."/>
            <person name="Roberts A."/>
            <person name="Saif S."/>
            <person name="Shea T."/>
            <person name="Sisk P."/>
            <person name="Sykes S."/>
            <person name="Wortman J."/>
            <person name="Nusbaum C."/>
            <person name="Birren B."/>
        </authorList>
    </citation>
    <scope>NUCLEOTIDE SEQUENCE [LARGE SCALE GENOMIC DNA]</scope>
    <source>
        <strain evidence="7 8">NF135/5.C10</strain>
    </source>
</reference>
<evidence type="ECO:0000259" key="4">
    <source>
        <dbReference type="Pfam" id="PF15445"/>
    </source>
</evidence>
<feature type="region of interest" description="Disordered" evidence="1">
    <location>
        <begin position="1052"/>
        <end position="1092"/>
    </location>
</feature>
<feature type="compositionally biased region" description="Polar residues" evidence="1">
    <location>
        <begin position="2058"/>
        <end position="2074"/>
    </location>
</feature>
<gene>
    <name evidence="7" type="ORF">PFNF135_06209</name>
</gene>
<feature type="domain" description="Duffy-binding-like" evidence="6">
    <location>
        <begin position="1108"/>
        <end position="1264"/>
    </location>
</feature>
<proteinExistence type="predicted"/>
<sequence length="2168" mass="243724">MKVINFLVITVKDIRAEKMINMVKMDTNNDDSSKAKHDLLADVCMAAYYEGDLIKTHHQQHQVTYPGYHSQICTELARSFADIGDIVRGRDLYSGNDEEKKQRKQLDKKLKDIFGDIYKELTATSGKKGELKARYKGDTDKNYYQLREDWWTANRDQVWKAITCKAKEADKYFRNTCNGGSPTEGYCRCDGDKPGHDKPNTDPPTYFDYVPQYLRWFEEWAEDFCRKRKHKLENAINKCRYDENNKERYCDLNRHNCERTIRGDHVFVEESDCNDCSVACKPFVKWIDKQKVEFDKQKKKYTSEITDDSGKSRSTRRRQKRDARGSNSDNNGYEKIFYEKLKGTNYKGVDKFLQTLSKEGICASRPRVGNETADAADFSGINYVKTFSHTEYCQACPWCGAQKGEGGKLEAKKDDECGQGKEYNGYENTEIPVLTGDKTKGDMIKKYNKFCNGNGKNGANGGAQGGKGKNGASGKNGDNITETWTCYYKEKNNNDGKEDINFCVQQKQNPDKKNENSMHYNPFFWDWVYHMLHDSLDWRNELGSCINKDNDNTCKNKHCKGNCDCFAKWVVKKKDEWGKIKVHFDKQKDIPNGCYFSTLEILLNIEDLFNNIKDTHANAKDIDRIEKMLKETGVVNGGAAAALGGGCTAGFVAEQDTTIDKLLDHEKGEAEKCKNCEQPTKPSAGAPGGARSLEPSKEKLSDSDESGDDDDDDDEEEDEDDAGEEKSAEANGDTTEDPGEELPPGPPASQEDDVKVCKIVGDALTGDTTALNEACGLKYGPGGKENFPNWKCIPTSDGSEPTSGKDGATGSGKDGAICVPPRRRKLYIGGLTKWAEEATKSSTSQESGDKDTQASVSPQESGEPQVSTSATSSQAPSDPLLLTAFVESAAIETFFLWHKYKMEKKAPVPQNGTLLLQHVQEGSQEVDPDTELKSGTIPEEFKRQMFYTLGDYRDICVGKTPDGIDTVSASGNTNGESDMKKIKKAIEKILPKNGGTPPRTPGPPNSVTTPQTWWENNAKYIWHGMICALTYDTNTTSGDKIEQNEDLKKALWDENSKKPKQNGNDYENVKLDDTSDTQAKTTGGDDPLNNPKLSDFVEIPTYFRWLHEWGSDFCGKRARMLEKIKDDCKVRQGSGKNGGKVCSGYGEDCKDQLKDNPSTVPSLLCSRCSTSCRFYKRWIETKQIEFTEQYNAYGGQKNNYVNEQKDKCKTESDKDGNGFCTKLKTWPDAAKFLERLKNGPCKTNKENGEDAIDFNNQGKTFKHTNHCAPCSQFKIKCENCNSSGGTQNKCNVKKNGNDYITASDIENGGNSTHKLDMLVSDNSTTEFNGLEACKDAHIFKGIRKDEWKCGKVCGYVVCIPENVNGETTSGKKNDQIITIRALVTHWVHNFLEDYNKIRKKLKPCMNKGEQSTCINDYDKKHKCVEQWISTKKGEWNKIKNLLNEQYKDNPDYNVKTVLEDLQDRPEFKNAIKPCNDLNAFESFCGLNHTDNSKEVKKGAQEDNDLVLCMLKKLEKKISECKSQHSDKQTKASCEEYTPLDDEDLLLEDEENQVAQPNICPKVEDTKKEEGEEKCEPESTTPEERAPATPSDPSESTEPVPGPEPEAVPEEEAPAPEDTEDQTPPAPAPAEPPPTPRPRPQPQPPAPPRPKPPTQLLDDPLLKTALVTSTLAWSVGIGFAAFTYFFLKKKTKSSVGNLFQILQIPKSDYDIPTLKSSNRYIPYASDRYKGKTYIYMEGDSSGDEKYAFMSDTTDVTSSESEYEEIDINDIYVPGSPKYKTLIEVVLEPSGKLSGNTIPTSDKNTPSDNTPTPQPITDNEWNTLKDEFISNMLQNTQHTEPNILHDNLDNNTHPTPSHNKLDQKPFIMSIHDRNLYSGEEYNYDMFNSGKNGPYSDKNDLYSGNHDSLSGNRDPTGDNRGLTSGKHDSYSGIDLINDSLSGDYDIYDEVLKRKENELFGTNNPKRTTTNHFATPTRDDPLHNQLELFHKWLDRHRDMCEQWSNKEDILNKLNEQWNKDNNNNSGTPSDNTTPTTGITPPTSDNTPPTSDNTPPTSDIPSGKQSDIPSDNNIPSSNQILNTDVSIQIDMDNPKTKNEFTNMDTILEDMDKPFNEPYYYDMYDDDIYYDVNDHDASTVDTNAMDVPSKVQIEMDVNTKLVKEKYPIADVWDI</sequence>
<feature type="domain" description="Duffy-binding-like" evidence="6">
    <location>
        <begin position="219"/>
        <end position="391"/>
    </location>
</feature>
<evidence type="ECO:0000259" key="5">
    <source>
        <dbReference type="Pfam" id="PF18562"/>
    </source>
</evidence>
<feature type="compositionally biased region" description="Basic and acidic residues" evidence="1">
    <location>
        <begin position="1561"/>
        <end position="1585"/>
    </location>
</feature>
<dbReference type="InterPro" id="IPR004258">
    <property type="entry name" value="DBL"/>
</dbReference>
<dbReference type="EMBL" id="KI926183">
    <property type="protein sequence ID" value="ETW39402.1"/>
    <property type="molecule type" value="Genomic_DNA"/>
</dbReference>
<feature type="compositionally biased region" description="Polar residues" evidence="1">
    <location>
        <begin position="853"/>
        <end position="876"/>
    </location>
</feature>
<feature type="region of interest" description="Disordered" evidence="1">
    <location>
        <begin position="773"/>
        <end position="817"/>
    </location>
</feature>
<feature type="region of interest" description="Disordered" evidence="1">
    <location>
        <begin position="838"/>
        <end position="876"/>
    </location>
</feature>
<feature type="compositionally biased region" description="Polar residues" evidence="1">
    <location>
        <begin position="1791"/>
        <end position="1813"/>
    </location>
</feature>
<feature type="domain" description="Duffy-binding-like" evidence="2">
    <location>
        <begin position="1382"/>
        <end position="1527"/>
    </location>
</feature>
<dbReference type="GO" id="GO:0046789">
    <property type="term" value="F:host cell surface receptor binding"/>
    <property type="evidence" value="ECO:0007669"/>
    <property type="project" value="InterPro"/>
</dbReference>
<dbReference type="FunFam" id="1.20.58.830:FF:000003">
    <property type="entry name" value="Erythrocyte membrane protein 1, PfEMP1"/>
    <property type="match status" value="1"/>
</dbReference>
<dbReference type="InterPro" id="IPR054595">
    <property type="entry name" value="DBL_C"/>
</dbReference>
<evidence type="ECO:0000256" key="1">
    <source>
        <dbReference type="SAM" id="MobiDB-lite"/>
    </source>
</evidence>
<dbReference type="InterPro" id="IPR042202">
    <property type="entry name" value="Duffy-ag-bd_sf"/>
</dbReference>
<feature type="compositionally biased region" description="Polar residues" evidence="1">
    <location>
        <begin position="1956"/>
        <end position="1970"/>
    </location>
</feature>
<name>W4I7J7_PLAFA</name>
<feature type="domain" description="Duffy-antigen binding" evidence="3">
    <location>
        <begin position="21"/>
        <end position="215"/>
    </location>
</feature>
<evidence type="ECO:0000259" key="6">
    <source>
        <dbReference type="Pfam" id="PF22672"/>
    </source>
</evidence>
<accession>W4I7J7</accession>
<feature type="compositionally biased region" description="Low complexity" evidence="1">
    <location>
        <begin position="2016"/>
        <end position="2057"/>
    </location>
</feature>
<dbReference type="InterPro" id="IPR008602">
    <property type="entry name" value="Duffy-antigen-binding"/>
</dbReference>
<dbReference type="SUPFAM" id="SSF140924">
    <property type="entry name" value="Duffy binding domain-like"/>
    <property type="match status" value="4"/>
</dbReference>
<dbReference type="Gene3D" id="1.20.58.830">
    <property type="match status" value="3"/>
</dbReference>
<feature type="region of interest" description="Disordered" evidence="1">
    <location>
        <begin position="990"/>
        <end position="1009"/>
    </location>
</feature>
<evidence type="ECO:0000313" key="8">
    <source>
        <dbReference type="Proteomes" id="UP000019114"/>
    </source>
</evidence>